<evidence type="ECO:0000256" key="13">
    <source>
        <dbReference type="ARBA" id="ARBA00034003"/>
    </source>
</evidence>
<evidence type="ECO:0000256" key="1">
    <source>
        <dbReference type="ARBA" id="ARBA00012727"/>
    </source>
</evidence>
<name>A0ABV3WQC8_9HYPH</name>
<keyword evidence="2 15" id="KW-0436">Ligase</keyword>
<keyword evidence="10" id="KW-0233">DNA recombination</keyword>
<evidence type="ECO:0000256" key="10">
    <source>
        <dbReference type="ARBA" id="ARBA00023172"/>
    </source>
</evidence>
<protein>
    <recommendedName>
        <fullName evidence="1">DNA ligase (ATP)</fullName>
        <ecNumber evidence="1">6.5.1.1</ecNumber>
    </recommendedName>
</protein>
<dbReference type="RefSeq" id="WP_368802130.1">
    <property type="nucleotide sequence ID" value="NZ_JAZHFV010000002.1"/>
</dbReference>
<comment type="catalytic activity">
    <reaction evidence="13">
        <text>ATP + (deoxyribonucleotide)n-3'-hydroxyl + 5'-phospho-(deoxyribonucleotide)m = (deoxyribonucleotide)n+m + AMP + diphosphate.</text>
        <dbReference type="EC" id="6.5.1.1"/>
    </reaction>
</comment>
<evidence type="ECO:0000256" key="5">
    <source>
        <dbReference type="ARBA" id="ARBA00022723"/>
    </source>
</evidence>
<dbReference type="InterPro" id="IPR012308">
    <property type="entry name" value="DNA_ligase_ATP-dep_N"/>
</dbReference>
<evidence type="ECO:0000256" key="8">
    <source>
        <dbReference type="ARBA" id="ARBA00022840"/>
    </source>
</evidence>
<proteinExistence type="predicted"/>
<dbReference type="CDD" id="cd07972">
    <property type="entry name" value="OBF_DNA_ligase_Arch_LigB"/>
    <property type="match status" value="1"/>
</dbReference>
<dbReference type="SUPFAM" id="SSF56091">
    <property type="entry name" value="DNA ligase/mRNA capping enzyme, catalytic domain"/>
    <property type="match status" value="1"/>
</dbReference>
<evidence type="ECO:0000313" key="15">
    <source>
        <dbReference type="EMBL" id="MEX4006864.1"/>
    </source>
</evidence>
<keyword evidence="16" id="KW-1185">Reference proteome</keyword>
<dbReference type="PROSITE" id="PS00697">
    <property type="entry name" value="DNA_LIGASE_A1"/>
    <property type="match status" value="1"/>
</dbReference>
<evidence type="ECO:0000256" key="3">
    <source>
        <dbReference type="ARBA" id="ARBA00022618"/>
    </source>
</evidence>
<keyword evidence="8" id="KW-0067">ATP-binding</keyword>
<evidence type="ECO:0000256" key="2">
    <source>
        <dbReference type="ARBA" id="ARBA00022598"/>
    </source>
</evidence>
<dbReference type="PANTHER" id="PTHR45674">
    <property type="entry name" value="DNA LIGASE 1/3 FAMILY MEMBER"/>
    <property type="match status" value="1"/>
</dbReference>
<keyword evidence="5" id="KW-0479">Metal-binding</keyword>
<dbReference type="Gene3D" id="1.10.3260.10">
    <property type="entry name" value="DNA ligase, ATP-dependent, N-terminal domain"/>
    <property type="match status" value="1"/>
</dbReference>
<dbReference type="SUPFAM" id="SSF50249">
    <property type="entry name" value="Nucleic acid-binding proteins"/>
    <property type="match status" value="1"/>
</dbReference>
<feature type="domain" description="ATP-dependent DNA ligase family profile" evidence="14">
    <location>
        <begin position="300"/>
        <end position="430"/>
    </location>
</feature>
<dbReference type="PROSITE" id="PS50160">
    <property type="entry name" value="DNA_LIGASE_A3"/>
    <property type="match status" value="1"/>
</dbReference>
<dbReference type="InterPro" id="IPR016059">
    <property type="entry name" value="DNA_ligase_ATP-dep_CS"/>
</dbReference>
<gene>
    <name evidence="15" type="ORF">V1479_06075</name>
</gene>
<evidence type="ECO:0000256" key="7">
    <source>
        <dbReference type="ARBA" id="ARBA00022763"/>
    </source>
</evidence>
<accession>A0ABV3WQC8</accession>
<dbReference type="NCBIfam" id="TIGR04120">
    <property type="entry name" value="DNA_lig_bact"/>
    <property type="match status" value="1"/>
</dbReference>
<dbReference type="NCBIfam" id="NF006701">
    <property type="entry name" value="PRK09247.1"/>
    <property type="match status" value="1"/>
</dbReference>
<keyword evidence="4" id="KW-0235">DNA replication</keyword>
<keyword evidence="12" id="KW-0131">Cell cycle</keyword>
<dbReference type="InterPro" id="IPR012310">
    <property type="entry name" value="DNA_ligase_ATP-dep_cent"/>
</dbReference>
<evidence type="ECO:0000256" key="4">
    <source>
        <dbReference type="ARBA" id="ARBA00022705"/>
    </source>
</evidence>
<sequence length="532" mass="59590">MKRFAELLDRLLLTPSRNAKLKLMADHFREVPDPDRGLALAALTGNLSFASVKPALLRALIAERMDPVLFAYSYDYVGDLAETISLVWPGGDAAGDEDISLSEAVDRLHGASRSDAPAVLANLLDELQPDSRFAIIKLVTGGLRVGVSARLAKQALADLGSVDVHEIEEIWHGLEPPYDDLFAWLDGKANKPEHSSLALFRPVMLSNPVQDGDLERLDPADYVAEWKWDGIRVQAVCEGDLRRLYSRTGDEISGAFPDLLEALDFSGALDGELLVGHPPDHTGSFSDLQQRLNRKSVSAKTMRDYPAFMRCYDLLLDGGEDTRSLPFSDRRARLEAFVGGLDPTRFDLSPIVAFTDWQELDQLRSEPPHPVIEGIMLKRRDTPYVPGRPKGPWFKWKRDPHIIDAVLMYAQRGHGKRSSFYSDYTFGVWTGPESQPELVPVGKAYFGFTDEELRQIDKYVRDNTIDRFGPVRSVRAERDHGLVLEVAFEGLNRSTRHKSGVAMRFPRISRLRWDKPPAEADRLETLAAMLDG</sequence>
<dbReference type="Pfam" id="PF04679">
    <property type="entry name" value="DNA_ligase_A_C"/>
    <property type="match status" value="1"/>
</dbReference>
<evidence type="ECO:0000256" key="11">
    <source>
        <dbReference type="ARBA" id="ARBA00023204"/>
    </source>
</evidence>
<dbReference type="PANTHER" id="PTHR45674:SF13">
    <property type="entry name" value="DNA LIGASE-RELATED"/>
    <property type="match status" value="1"/>
</dbReference>
<dbReference type="Pfam" id="PF04675">
    <property type="entry name" value="DNA_ligase_A_N"/>
    <property type="match status" value="1"/>
</dbReference>
<dbReference type="InterPro" id="IPR036599">
    <property type="entry name" value="DNA_ligase_N_sf"/>
</dbReference>
<dbReference type="Proteomes" id="UP001559025">
    <property type="component" value="Unassembled WGS sequence"/>
</dbReference>
<dbReference type="Pfam" id="PF01068">
    <property type="entry name" value="DNA_ligase_A_M"/>
    <property type="match status" value="1"/>
</dbReference>
<evidence type="ECO:0000256" key="12">
    <source>
        <dbReference type="ARBA" id="ARBA00023306"/>
    </source>
</evidence>
<dbReference type="CDD" id="cd07897">
    <property type="entry name" value="Adenylation_DNA_ligase_Bac1"/>
    <property type="match status" value="1"/>
</dbReference>
<dbReference type="InterPro" id="IPR012340">
    <property type="entry name" value="NA-bd_OB-fold"/>
</dbReference>
<organism evidence="15 16">
    <name type="scientific">Neoaquamicrobium sediminum</name>
    <dbReference type="NCBI Taxonomy" id="1849104"/>
    <lineage>
        <taxon>Bacteria</taxon>
        <taxon>Pseudomonadati</taxon>
        <taxon>Pseudomonadota</taxon>
        <taxon>Alphaproteobacteria</taxon>
        <taxon>Hyphomicrobiales</taxon>
        <taxon>Phyllobacteriaceae</taxon>
        <taxon>Neoaquamicrobium</taxon>
    </lineage>
</organism>
<dbReference type="EMBL" id="JAZHFV010000002">
    <property type="protein sequence ID" value="MEX4006864.1"/>
    <property type="molecule type" value="Genomic_DNA"/>
</dbReference>
<keyword evidence="3" id="KW-0132">Cell division</keyword>
<evidence type="ECO:0000256" key="9">
    <source>
        <dbReference type="ARBA" id="ARBA00022842"/>
    </source>
</evidence>
<dbReference type="EC" id="6.5.1.1" evidence="1"/>
<reference evidence="15 16" key="1">
    <citation type="submission" date="2024-01" db="EMBL/GenBank/DDBJ databases">
        <title>New evidence supports the origin of RcGTA from prophage.</title>
        <authorList>
            <person name="Xu Y."/>
            <person name="Liu B."/>
            <person name="Chen F."/>
        </authorList>
    </citation>
    <scope>NUCLEOTIDE SEQUENCE [LARGE SCALE GENOMIC DNA]</scope>
    <source>
        <strain evidence="15 16">CBW1107-2</strain>
    </source>
</reference>
<dbReference type="InterPro" id="IPR026333">
    <property type="entry name" value="ATP_dep_DNA_lig_pp_1105_fam"/>
</dbReference>
<keyword evidence="11" id="KW-0234">DNA repair</keyword>
<keyword evidence="7" id="KW-0227">DNA damage</keyword>
<comment type="caution">
    <text evidence="15">The sequence shown here is derived from an EMBL/GenBank/DDBJ whole genome shotgun (WGS) entry which is preliminary data.</text>
</comment>
<dbReference type="Gene3D" id="3.30.470.30">
    <property type="entry name" value="DNA ligase/mRNA capping enzyme"/>
    <property type="match status" value="1"/>
</dbReference>
<dbReference type="InterPro" id="IPR012309">
    <property type="entry name" value="DNA_ligase_ATP-dep_C"/>
</dbReference>
<dbReference type="Gene3D" id="2.40.50.140">
    <property type="entry name" value="Nucleic acid-binding proteins"/>
    <property type="match status" value="1"/>
</dbReference>
<evidence type="ECO:0000259" key="14">
    <source>
        <dbReference type="PROSITE" id="PS50160"/>
    </source>
</evidence>
<dbReference type="InterPro" id="IPR050191">
    <property type="entry name" value="ATP-dep_DNA_ligase"/>
</dbReference>
<keyword evidence="9" id="KW-0460">Magnesium</keyword>
<dbReference type="GO" id="GO:0003910">
    <property type="term" value="F:DNA ligase (ATP) activity"/>
    <property type="evidence" value="ECO:0007669"/>
    <property type="project" value="UniProtKB-EC"/>
</dbReference>
<evidence type="ECO:0000256" key="6">
    <source>
        <dbReference type="ARBA" id="ARBA00022741"/>
    </source>
</evidence>
<evidence type="ECO:0000313" key="16">
    <source>
        <dbReference type="Proteomes" id="UP001559025"/>
    </source>
</evidence>
<keyword evidence="6" id="KW-0547">Nucleotide-binding</keyword>